<evidence type="ECO:0000256" key="1">
    <source>
        <dbReference type="SAM" id="MobiDB-lite"/>
    </source>
</evidence>
<comment type="caution">
    <text evidence="3">The sequence shown here is derived from an EMBL/GenBank/DDBJ whole genome shotgun (WGS) entry which is preliminary data.</text>
</comment>
<dbReference type="Gene3D" id="3.60.10.10">
    <property type="entry name" value="Endonuclease/exonuclease/phosphatase"/>
    <property type="match status" value="1"/>
</dbReference>
<dbReference type="Pfam" id="PF03372">
    <property type="entry name" value="Exo_endo_phos"/>
    <property type="match status" value="1"/>
</dbReference>
<name>A0ABN9QIL2_9DINO</name>
<feature type="non-terminal residue" evidence="3">
    <location>
        <position position="1239"/>
    </location>
</feature>
<dbReference type="InterPro" id="IPR036691">
    <property type="entry name" value="Endo/exonu/phosph_ase_sf"/>
</dbReference>
<gene>
    <name evidence="3" type="ORF">PCOR1329_LOCUS11372</name>
</gene>
<feature type="domain" description="Endonuclease/exonuclease/phosphatase" evidence="2">
    <location>
        <begin position="141"/>
        <end position="384"/>
    </location>
</feature>
<sequence>VAATSDSVDLEGEALAQRFVLRFKGDTGLASRRANKVLGAMRIGPSDWRRLACRTPGGEPVEVSIGPDNNRSQITHELALKKLKVALLPHLGGGRVFLDKSEAALSKNWRQFVKVQIDGPASVPRVLWKDHNVQEVFRASTWNTRALMHHDPPTAANRAAYLRQRWQGKGVVCLQETHGSTARLADQLRLVGYRCRSFASFGQNDLGGVVTVFPCASAEMVNFEPRMVVRGRVLRVKATLIPHSCDLIVWNIHNFDLQASQQKYVADRLQEDLLWAGLAPRQRSILVMGDFNFRALPAVPEEAQAAGRREEHGPRPPRHWRAGLRGYTELQPAEPTHWAQNRGTYSSIDRIYVGAPQWLQCQTWMQLSNGGDPRELHCSGLSDHTLLTLAWSRHPPARRDPDRPAPIPDYICKLPRYRELVGLYVAALPLERLPAPERLLVSMRLLQAAAKEVQNEGLRAMSGTRRSTATIWRQMARACWREEWRFADLLCRRHPWAQEFLDVDTTRRTVVMKRPDEFHRRHALAQRRFMAQRGREAEADVAAAQGCPPPGPESEDQARRAKSELMRLRGQQRALRRRAALWSPFSARRCLGAVKTQRGAVTAPLDKAAALASHWGAVFDPEPQTPWAQAVRYDWEALGPPTKQDIARGIASARASAPGVDGLPARAWGAHPALADALAAAVHWQIDGLPLGIAFNGSILICPPKGDEPDDVIGQPVSRGAEDTRPLSLRNSGAEIISWALNAKLKRAVAASVCRTQRGFLTGRDFCENLVEGDAFARMAAGCGVSAPAARALAGKGGAPAGGGSGLRPGVGDVLLNPSSTEWLKLDPAELRGLGPPRPFLCSYDYSRAFPSVFQDWLWWVLEEWEIPQPLLNGLQMQCSEVRALDSGPTREELFRVRSGVLQCDPASGSLYAAGEHPFCQDMAKHLEGRRRGIDRWCADDLLAVALQLVGLRVVGRIMKASALLANLVLKEEKCVCVPLWAPLSAEVEEEARQILGSVSERWRLFRIAPMAKALGVLLGPAASTDLQWAPTLEKWEWRAGQIAAAPYDAQTAVQAYHERALAVASYKAQLIPLPKRLPKAEHHALCRLLRAPGSWLGLLDFSALDLLALTPIHLLGDLCAAARVRTATQTLVTWRAMARALRETAARCLSLEALGRGLAWPGFWEARPLAMLLKEAATLLGSETALRVASLEAEARRCEGRRPRLQAALMRALALPDRRSGLAARVRKRLEKWFAIPP</sequence>
<proteinExistence type="predicted"/>
<dbReference type="SUPFAM" id="SSF56219">
    <property type="entry name" value="DNase I-like"/>
    <property type="match status" value="1"/>
</dbReference>
<feature type="non-terminal residue" evidence="3">
    <location>
        <position position="1"/>
    </location>
</feature>
<evidence type="ECO:0000259" key="2">
    <source>
        <dbReference type="Pfam" id="PF03372"/>
    </source>
</evidence>
<dbReference type="Proteomes" id="UP001189429">
    <property type="component" value="Unassembled WGS sequence"/>
</dbReference>
<organism evidence="3 4">
    <name type="scientific">Prorocentrum cordatum</name>
    <dbReference type="NCBI Taxonomy" id="2364126"/>
    <lineage>
        <taxon>Eukaryota</taxon>
        <taxon>Sar</taxon>
        <taxon>Alveolata</taxon>
        <taxon>Dinophyceae</taxon>
        <taxon>Prorocentrales</taxon>
        <taxon>Prorocentraceae</taxon>
        <taxon>Prorocentrum</taxon>
    </lineage>
</organism>
<protein>
    <recommendedName>
        <fullName evidence="2">Endonuclease/exonuclease/phosphatase domain-containing protein</fullName>
    </recommendedName>
</protein>
<reference evidence="3" key="1">
    <citation type="submission" date="2023-10" db="EMBL/GenBank/DDBJ databases">
        <authorList>
            <person name="Chen Y."/>
            <person name="Shah S."/>
            <person name="Dougan E. K."/>
            <person name="Thang M."/>
            <person name="Chan C."/>
        </authorList>
    </citation>
    <scope>NUCLEOTIDE SEQUENCE [LARGE SCALE GENOMIC DNA]</scope>
</reference>
<accession>A0ABN9QIL2</accession>
<evidence type="ECO:0000313" key="3">
    <source>
        <dbReference type="EMBL" id="CAK0804638.1"/>
    </source>
</evidence>
<evidence type="ECO:0000313" key="4">
    <source>
        <dbReference type="Proteomes" id="UP001189429"/>
    </source>
</evidence>
<feature type="region of interest" description="Disordered" evidence="1">
    <location>
        <begin position="535"/>
        <end position="561"/>
    </location>
</feature>
<keyword evidence="4" id="KW-1185">Reference proteome</keyword>
<dbReference type="EMBL" id="CAUYUJ010003284">
    <property type="protein sequence ID" value="CAK0804638.1"/>
    <property type="molecule type" value="Genomic_DNA"/>
</dbReference>
<dbReference type="InterPro" id="IPR005135">
    <property type="entry name" value="Endo/exonuclease/phosphatase"/>
</dbReference>